<evidence type="ECO:0000256" key="2">
    <source>
        <dbReference type="ARBA" id="ARBA00022801"/>
    </source>
</evidence>
<keyword evidence="3" id="KW-0732">Signal</keyword>
<gene>
    <name evidence="5" type="ORF">B0H17DRAFT_1147769</name>
</gene>
<organism evidence="5 6">
    <name type="scientific">Mycena rosella</name>
    <name type="common">Pink bonnet</name>
    <name type="synonym">Agaricus rosellus</name>
    <dbReference type="NCBI Taxonomy" id="1033263"/>
    <lineage>
        <taxon>Eukaryota</taxon>
        <taxon>Fungi</taxon>
        <taxon>Dikarya</taxon>
        <taxon>Basidiomycota</taxon>
        <taxon>Agaricomycotina</taxon>
        <taxon>Agaricomycetes</taxon>
        <taxon>Agaricomycetidae</taxon>
        <taxon>Agaricales</taxon>
        <taxon>Marasmiineae</taxon>
        <taxon>Mycenaceae</taxon>
        <taxon>Mycena</taxon>
    </lineage>
</organism>
<dbReference type="InterPro" id="IPR002018">
    <property type="entry name" value="CarbesteraseB"/>
</dbReference>
<comment type="caution">
    <text evidence="5">The sequence shown here is derived from an EMBL/GenBank/DDBJ whole genome shotgun (WGS) entry which is preliminary data.</text>
</comment>
<feature type="domain" description="Carboxylesterase type B" evidence="4">
    <location>
        <begin position="197"/>
        <end position="340"/>
    </location>
</feature>
<evidence type="ECO:0000313" key="5">
    <source>
        <dbReference type="EMBL" id="KAJ7649270.1"/>
    </source>
</evidence>
<dbReference type="InterPro" id="IPR050654">
    <property type="entry name" value="AChE-related_enzymes"/>
</dbReference>
<dbReference type="PANTHER" id="PTHR43918">
    <property type="entry name" value="ACETYLCHOLINESTERASE"/>
    <property type="match status" value="1"/>
</dbReference>
<dbReference type="AlphaFoldDB" id="A0AAD7CHH7"/>
<dbReference type="Pfam" id="PF00135">
    <property type="entry name" value="COesterase"/>
    <property type="match status" value="1"/>
</dbReference>
<feature type="signal peptide" evidence="3">
    <location>
        <begin position="1"/>
        <end position="29"/>
    </location>
</feature>
<evidence type="ECO:0000259" key="4">
    <source>
        <dbReference type="Pfam" id="PF00135"/>
    </source>
</evidence>
<evidence type="ECO:0000256" key="1">
    <source>
        <dbReference type="ARBA" id="ARBA00005964"/>
    </source>
</evidence>
<sequence>MLRPTSHYFIEKLRLWLVIVALFPANCHFKGQIAKFNLIDLKGRLVEPLRGVGHEVIGPHRRAIRSSHIFYLGDTKPAEWLAKPAKWLASHSARLGLGLPPKSKPSLKQAIPRRGSAPPIVQAQAIRPSQKSSRSTILKPHVHITGPLHRLAKQNSCRLWPREFALHIRSEAVVQFQRPQIWKARELYQVVPDRVTTGPRRWLPPVPKICPTAIVNATSFGLSCPQIPLNDTAPANVYTANGGRQTEFFPRQEFSEDCLTLNVWAPAQPQSAMLPVIVWFYGGGFTQGGADSLYFNAAPWVQRTQAHIVVSANFRTNIFGFPNAAGSAEQNPGLLDQRGARVVQQGSFRQTCMGIIMGPTGQPRRLFPETAVKDPPGPPAQANFAAVAAQLDCGGGRACRTDRLPARCGVAGIETVLAVKATLSFLHVPDERVVFANYTARYGAGLLGRVPALLGTNRHELNALGAQVPGFPNQTLIDTEADPAFLCTTAATAQLRQAHGRRTYLFRCDGNFTNISPPGFTGAYHASELPLILERQGSFTAVDDDPEKGLQTAGWNTFGAGKAVFLGDLDTPMKEVDVQELDGACAKK</sequence>
<keyword evidence="2 5" id="KW-0378">Hydrolase</keyword>
<feature type="chain" id="PRO_5041955341" evidence="3">
    <location>
        <begin position="30"/>
        <end position="588"/>
    </location>
</feature>
<dbReference type="PANTHER" id="PTHR43918:SF4">
    <property type="entry name" value="CARBOXYLIC ESTER HYDROLASE"/>
    <property type="match status" value="1"/>
</dbReference>
<dbReference type="GO" id="GO:0052689">
    <property type="term" value="F:carboxylic ester hydrolase activity"/>
    <property type="evidence" value="ECO:0007669"/>
    <property type="project" value="TreeGrafter"/>
</dbReference>
<dbReference type="PROSITE" id="PS00941">
    <property type="entry name" value="CARBOXYLESTERASE_B_2"/>
    <property type="match status" value="1"/>
</dbReference>
<accession>A0AAD7CHH7</accession>
<comment type="similarity">
    <text evidence="1">Belongs to the type-B carboxylesterase/lipase family.</text>
</comment>
<name>A0AAD7CHH7_MYCRO</name>
<evidence type="ECO:0000256" key="3">
    <source>
        <dbReference type="SAM" id="SignalP"/>
    </source>
</evidence>
<protein>
    <submittedName>
        <fullName evidence="5">Alpha/Beta hydrolase protein</fullName>
    </submittedName>
</protein>
<dbReference type="Gene3D" id="3.40.50.1820">
    <property type="entry name" value="alpha/beta hydrolase"/>
    <property type="match status" value="2"/>
</dbReference>
<dbReference type="Proteomes" id="UP001221757">
    <property type="component" value="Unassembled WGS sequence"/>
</dbReference>
<reference evidence="5" key="1">
    <citation type="submission" date="2023-03" db="EMBL/GenBank/DDBJ databases">
        <title>Massive genome expansion in bonnet fungi (Mycena s.s.) driven by repeated elements and novel gene families across ecological guilds.</title>
        <authorList>
            <consortium name="Lawrence Berkeley National Laboratory"/>
            <person name="Harder C.B."/>
            <person name="Miyauchi S."/>
            <person name="Viragh M."/>
            <person name="Kuo A."/>
            <person name="Thoen E."/>
            <person name="Andreopoulos B."/>
            <person name="Lu D."/>
            <person name="Skrede I."/>
            <person name="Drula E."/>
            <person name="Henrissat B."/>
            <person name="Morin E."/>
            <person name="Kohler A."/>
            <person name="Barry K."/>
            <person name="LaButti K."/>
            <person name="Morin E."/>
            <person name="Salamov A."/>
            <person name="Lipzen A."/>
            <person name="Mereny Z."/>
            <person name="Hegedus B."/>
            <person name="Baldrian P."/>
            <person name="Stursova M."/>
            <person name="Weitz H."/>
            <person name="Taylor A."/>
            <person name="Grigoriev I.V."/>
            <person name="Nagy L.G."/>
            <person name="Martin F."/>
            <person name="Kauserud H."/>
        </authorList>
    </citation>
    <scope>NUCLEOTIDE SEQUENCE</scope>
    <source>
        <strain evidence="5">CBHHK067</strain>
    </source>
</reference>
<dbReference type="EMBL" id="JARKIE010000366">
    <property type="protein sequence ID" value="KAJ7649270.1"/>
    <property type="molecule type" value="Genomic_DNA"/>
</dbReference>
<proteinExistence type="inferred from homology"/>
<dbReference type="InterPro" id="IPR019819">
    <property type="entry name" value="Carboxylesterase_B_CS"/>
</dbReference>
<keyword evidence="6" id="KW-1185">Reference proteome</keyword>
<dbReference type="InterPro" id="IPR029058">
    <property type="entry name" value="AB_hydrolase_fold"/>
</dbReference>
<evidence type="ECO:0000313" key="6">
    <source>
        <dbReference type="Proteomes" id="UP001221757"/>
    </source>
</evidence>
<dbReference type="SUPFAM" id="SSF53474">
    <property type="entry name" value="alpha/beta-Hydrolases"/>
    <property type="match status" value="1"/>
</dbReference>